<proteinExistence type="predicted"/>
<evidence type="ECO:0000256" key="1">
    <source>
        <dbReference type="SAM" id="SignalP"/>
    </source>
</evidence>
<dbReference type="GO" id="GO:0046503">
    <property type="term" value="P:glycerolipid catabolic process"/>
    <property type="evidence" value="ECO:0007669"/>
    <property type="project" value="TreeGrafter"/>
</dbReference>
<dbReference type="Proteomes" id="UP000004621">
    <property type="component" value="Unassembled WGS sequence"/>
</dbReference>
<feature type="chain" id="PRO_5040790524" evidence="1">
    <location>
        <begin position="23"/>
        <end position="296"/>
    </location>
</feature>
<dbReference type="AlphaFoldDB" id="A0A9W5MYU2"/>
<evidence type="ECO:0000313" key="3">
    <source>
        <dbReference type="EMBL" id="EFC51500.1"/>
    </source>
</evidence>
<keyword evidence="3" id="KW-0378">Hydrolase</keyword>
<dbReference type="EMBL" id="ACEO02000010">
    <property type="protein sequence ID" value="EFC51500.1"/>
    <property type="molecule type" value="Genomic_DNA"/>
</dbReference>
<name>A0A9W5MYU2_NEISU</name>
<dbReference type="GO" id="GO:0004806">
    <property type="term" value="F:triacylglycerol lipase activity"/>
    <property type="evidence" value="ECO:0007669"/>
    <property type="project" value="TreeGrafter"/>
</dbReference>
<evidence type="ECO:0000259" key="2">
    <source>
        <dbReference type="Pfam" id="PF00561"/>
    </source>
</evidence>
<dbReference type="InterPro" id="IPR000073">
    <property type="entry name" value="AB_hydrolase_1"/>
</dbReference>
<dbReference type="Gene3D" id="3.40.50.1820">
    <property type="entry name" value="alpha/beta hydrolase"/>
    <property type="match status" value="1"/>
</dbReference>
<dbReference type="PANTHER" id="PTHR43433">
    <property type="entry name" value="HYDROLASE, ALPHA/BETA FOLD FAMILY PROTEIN"/>
    <property type="match status" value="1"/>
</dbReference>
<dbReference type="PANTHER" id="PTHR43433:SF5">
    <property type="entry name" value="AB HYDROLASE-1 DOMAIN-CONTAINING PROTEIN"/>
    <property type="match status" value="1"/>
</dbReference>
<evidence type="ECO:0000313" key="4">
    <source>
        <dbReference type="Proteomes" id="UP000004621"/>
    </source>
</evidence>
<gene>
    <name evidence="3" type="ORF">NEISUBOT_04993</name>
</gene>
<dbReference type="RefSeq" id="WP_004520544.1">
    <property type="nucleotide sequence ID" value="NZ_ACEO02000010.1"/>
</dbReference>
<dbReference type="SUPFAM" id="SSF53474">
    <property type="entry name" value="alpha/beta-Hydrolases"/>
    <property type="match status" value="1"/>
</dbReference>
<dbReference type="InterPro" id="IPR029058">
    <property type="entry name" value="AB_hydrolase_fold"/>
</dbReference>
<keyword evidence="1" id="KW-0732">Signal</keyword>
<accession>A0A9W5MYU2</accession>
<comment type="caution">
    <text evidence="3">The sequence shown here is derived from an EMBL/GenBank/DDBJ whole genome shotgun (WGS) entry which is preliminary data.</text>
</comment>
<reference evidence="3 4" key="1">
    <citation type="submission" date="2010-01" db="EMBL/GenBank/DDBJ databases">
        <authorList>
            <person name="Weinstock G."/>
            <person name="Sodergren E."/>
            <person name="Clifton S."/>
            <person name="Fulton L."/>
            <person name="Fulton B."/>
            <person name="Courtney L."/>
            <person name="Fronick C."/>
            <person name="Harrison M."/>
            <person name="Strong C."/>
            <person name="Farmer C."/>
            <person name="Delahaunty K."/>
            <person name="Markovic C."/>
            <person name="Hall O."/>
            <person name="Minx P."/>
            <person name="Tomlinson C."/>
            <person name="Mitreva M."/>
            <person name="Nelson J."/>
            <person name="Hou S."/>
            <person name="Wollam A."/>
            <person name="Pepin K.H."/>
            <person name="Johnson M."/>
            <person name="Bhonagiri V."/>
            <person name="Nash W.E."/>
            <person name="Warren W."/>
            <person name="Chinwalla A."/>
            <person name="Mardis E.R."/>
            <person name="Wilson R.K."/>
        </authorList>
    </citation>
    <scope>NUCLEOTIDE SEQUENCE [LARGE SCALE GENOMIC DNA]</scope>
    <source>
        <strain evidence="3 4">NJ9703</strain>
    </source>
</reference>
<feature type="domain" description="AB hydrolase-1" evidence="2">
    <location>
        <begin position="70"/>
        <end position="180"/>
    </location>
</feature>
<dbReference type="Pfam" id="PF00561">
    <property type="entry name" value="Abhydrolase_1"/>
    <property type="match status" value="1"/>
</dbReference>
<sequence length="296" mass="32371">MKAFKKLGFSVLFATLATSSFAGEPLRYFGQNETAYHSQVPYGNNEKVGRYATASDGAKIYFERYGKGSPVIVLHGGLVGSTAEMGEFIDRLSQNHEVIAISTRGHGKSEVGSVEPTYAQKAADVLAVLKAAQINGKVDLLGFSDGAYTALTFAADYPEQAAKIIAIGAGEWKRGFIQGGGNKRASYEQIRQLDPSYWEMQQSIRPNLQQTATWFDNAQKNYDNTQVGKETFGKIQSPVLFVVGEDDANAPLDTVINAYRMTQNADLSVIPNAPHPVFVLNFPAVWTIVEPYLNNK</sequence>
<dbReference type="InterPro" id="IPR050471">
    <property type="entry name" value="AB_hydrolase"/>
</dbReference>
<protein>
    <submittedName>
        <fullName evidence="3">Hydrolase, alpha/beta domain protein</fullName>
    </submittedName>
</protein>
<organism evidence="3 4">
    <name type="scientific">Neisseria subflava NJ9703</name>
    <dbReference type="NCBI Taxonomy" id="546268"/>
    <lineage>
        <taxon>Bacteria</taxon>
        <taxon>Pseudomonadati</taxon>
        <taxon>Pseudomonadota</taxon>
        <taxon>Betaproteobacteria</taxon>
        <taxon>Neisseriales</taxon>
        <taxon>Neisseriaceae</taxon>
        <taxon>Neisseria</taxon>
    </lineage>
</organism>
<feature type="signal peptide" evidence="1">
    <location>
        <begin position="1"/>
        <end position="22"/>
    </location>
</feature>